<reference evidence="1" key="1">
    <citation type="submission" date="2021-06" db="EMBL/GenBank/DDBJ databases">
        <authorList>
            <person name="Kallberg Y."/>
            <person name="Tangrot J."/>
            <person name="Rosling A."/>
        </authorList>
    </citation>
    <scope>NUCLEOTIDE SEQUENCE</scope>
    <source>
        <strain evidence="1">AZ414A</strain>
    </source>
</reference>
<name>A0A9N9A4B9_9GLOM</name>
<organism evidence="1 2">
    <name type="scientific">Diversispora eburnea</name>
    <dbReference type="NCBI Taxonomy" id="1213867"/>
    <lineage>
        <taxon>Eukaryota</taxon>
        <taxon>Fungi</taxon>
        <taxon>Fungi incertae sedis</taxon>
        <taxon>Mucoromycota</taxon>
        <taxon>Glomeromycotina</taxon>
        <taxon>Glomeromycetes</taxon>
        <taxon>Diversisporales</taxon>
        <taxon>Diversisporaceae</taxon>
        <taxon>Diversispora</taxon>
    </lineage>
</organism>
<sequence>MRIKYMKQHVKVNLDFLIVWALDIYSIKREDYEIELVLFVSVNSNDKNLETQAIFEKDNFFAVGVKIVLEYYSGNKRAK</sequence>
<dbReference type="OrthoDB" id="2440926at2759"/>
<accession>A0A9N9A4B9</accession>
<dbReference type="EMBL" id="CAJVPK010000501">
    <property type="protein sequence ID" value="CAG8518673.1"/>
    <property type="molecule type" value="Genomic_DNA"/>
</dbReference>
<evidence type="ECO:0000313" key="2">
    <source>
        <dbReference type="Proteomes" id="UP000789706"/>
    </source>
</evidence>
<protein>
    <submittedName>
        <fullName evidence="1">7446_t:CDS:1</fullName>
    </submittedName>
</protein>
<dbReference type="Proteomes" id="UP000789706">
    <property type="component" value="Unassembled WGS sequence"/>
</dbReference>
<keyword evidence="2" id="KW-1185">Reference proteome</keyword>
<proteinExistence type="predicted"/>
<feature type="non-terminal residue" evidence="1">
    <location>
        <position position="79"/>
    </location>
</feature>
<dbReference type="AlphaFoldDB" id="A0A9N9A4B9"/>
<comment type="caution">
    <text evidence="1">The sequence shown here is derived from an EMBL/GenBank/DDBJ whole genome shotgun (WGS) entry which is preliminary data.</text>
</comment>
<evidence type="ECO:0000313" key="1">
    <source>
        <dbReference type="EMBL" id="CAG8518673.1"/>
    </source>
</evidence>
<gene>
    <name evidence="1" type="ORF">DEBURN_LOCUS5545</name>
</gene>